<keyword evidence="3" id="KW-1185">Reference proteome</keyword>
<sequence length="190" mass="21255">MNGWLEEDDDMNENVNDKDIEDEDVEIEGDDEAELIFPYEVEGDQTPPPPAESSDSEPPIAEPPNADVIEFHVVIGASHTRARLIEAEVGTNRTETALLDSKIKIGEKERKILDYDLGNVEKTLSNVVERLKILESGENATLKKKLEEYGRCRAVFQAAIDEEDDGRSEVEVKEVRQGGWDLLSHGVHLT</sequence>
<gene>
    <name evidence="2" type="ORF">Tco_0874502</name>
</gene>
<evidence type="ECO:0000313" key="2">
    <source>
        <dbReference type="EMBL" id="GJT15796.1"/>
    </source>
</evidence>
<proteinExistence type="predicted"/>
<organism evidence="2 3">
    <name type="scientific">Tanacetum coccineum</name>
    <dbReference type="NCBI Taxonomy" id="301880"/>
    <lineage>
        <taxon>Eukaryota</taxon>
        <taxon>Viridiplantae</taxon>
        <taxon>Streptophyta</taxon>
        <taxon>Embryophyta</taxon>
        <taxon>Tracheophyta</taxon>
        <taxon>Spermatophyta</taxon>
        <taxon>Magnoliopsida</taxon>
        <taxon>eudicotyledons</taxon>
        <taxon>Gunneridae</taxon>
        <taxon>Pentapetalae</taxon>
        <taxon>asterids</taxon>
        <taxon>campanulids</taxon>
        <taxon>Asterales</taxon>
        <taxon>Asteraceae</taxon>
        <taxon>Asteroideae</taxon>
        <taxon>Anthemideae</taxon>
        <taxon>Anthemidinae</taxon>
        <taxon>Tanacetum</taxon>
    </lineage>
</organism>
<evidence type="ECO:0008006" key="4">
    <source>
        <dbReference type="Google" id="ProtNLM"/>
    </source>
</evidence>
<comment type="caution">
    <text evidence="2">The sequence shown here is derived from an EMBL/GenBank/DDBJ whole genome shotgun (WGS) entry which is preliminary data.</text>
</comment>
<feature type="compositionally biased region" description="Acidic residues" evidence="1">
    <location>
        <begin position="19"/>
        <end position="34"/>
    </location>
</feature>
<protein>
    <recommendedName>
        <fullName evidence="4">BAG domain-containing protein</fullName>
    </recommendedName>
</protein>
<evidence type="ECO:0000313" key="3">
    <source>
        <dbReference type="Proteomes" id="UP001151760"/>
    </source>
</evidence>
<feature type="region of interest" description="Disordered" evidence="1">
    <location>
        <begin position="1"/>
        <end position="64"/>
    </location>
</feature>
<dbReference type="Proteomes" id="UP001151760">
    <property type="component" value="Unassembled WGS sequence"/>
</dbReference>
<dbReference type="EMBL" id="BQNB010013424">
    <property type="protein sequence ID" value="GJT15796.1"/>
    <property type="molecule type" value="Genomic_DNA"/>
</dbReference>
<reference evidence="2" key="2">
    <citation type="submission" date="2022-01" db="EMBL/GenBank/DDBJ databases">
        <authorList>
            <person name="Yamashiro T."/>
            <person name="Shiraishi A."/>
            <person name="Satake H."/>
            <person name="Nakayama K."/>
        </authorList>
    </citation>
    <scope>NUCLEOTIDE SEQUENCE</scope>
</reference>
<evidence type="ECO:0000256" key="1">
    <source>
        <dbReference type="SAM" id="MobiDB-lite"/>
    </source>
</evidence>
<reference evidence="2" key="1">
    <citation type="journal article" date="2022" name="Int. J. Mol. Sci.">
        <title>Draft Genome of Tanacetum Coccineum: Genomic Comparison of Closely Related Tanacetum-Family Plants.</title>
        <authorList>
            <person name="Yamashiro T."/>
            <person name="Shiraishi A."/>
            <person name="Nakayama K."/>
            <person name="Satake H."/>
        </authorList>
    </citation>
    <scope>NUCLEOTIDE SEQUENCE</scope>
</reference>
<accession>A0ABQ5BPW8</accession>
<feature type="compositionally biased region" description="Acidic residues" evidence="1">
    <location>
        <begin position="1"/>
        <end position="12"/>
    </location>
</feature>
<name>A0ABQ5BPW8_9ASTR</name>